<dbReference type="PROSITE" id="PS00018">
    <property type="entry name" value="EF_HAND_1"/>
    <property type="match status" value="1"/>
</dbReference>
<evidence type="ECO:0000259" key="2">
    <source>
        <dbReference type="Pfam" id="PF00963"/>
    </source>
</evidence>
<dbReference type="InterPro" id="IPR020556">
    <property type="entry name" value="Amidase_CS"/>
</dbReference>
<name>A0ABN2NZL0_9ACTN</name>
<dbReference type="PROSITE" id="PS00571">
    <property type="entry name" value="AMIDASES"/>
    <property type="match status" value="1"/>
</dbReference>
<dbReference type="Pfam" id="PF01425">
    <property type="entry name" value="Amidase"/>
    <property type="match status" value="1"/>
</dbReference>
<proteinExistence type="predicted"/>
<dbReference type="PANTHER" id="PTHR42678">
    <property type="entry name" value="AMIDASE"/>
    <property type="match status" value="1"/>
</dbReference>
<evidence type="ECO:0008006" key="6">
    <source>
        <dbReference type="Google" id="ProtNLM"/>
    </source>
</evidence>
<dbReference type="InterPro" id="IPR036928">
    <property type="entry name" value="AS_sf"/>
</dbReference>
<dbReference type="SUPFAM" id="SSF75304">
    <property type="entry name" value="Amidase signature (AS) enzymes"/>
    <property type="match status" value="1"/>
</dbReference>
<feature type="domain" description="Cohesin" evidence="2">
    <location>
        <begin position="647"/>
        <end position="754"/>
    </location>
</feature>
<evidence type="ECO:0000313" key="4">
    <source>
        <dbReference type="EMBL" id="GAA1908154.1"/>
    </source>
</evidence>
<evidence type="ECO:0000313" key="5">
    <source>
        <dbReference type="Proteomes" id="UP001501612"/>
    </source>
</evidence>
<dbReference type="PROSITE" id="PS51318">
    <property type="entry name" value="TAT"/>
    <property type="match status" value="1"/>
</dbReference>
<dbReference type="InterPro" id="IPR023631">
    <property type="entry name" value="Amidase_dom"/>
</dbReference>
<feature type="signal peptide" evidence="1">
    <location>
        <begin position="1"/>
        <end position="35"/>
    </location>
</feature>
<dbReference type="Pfam" id="PF00963">
    <property type="entry name" value="Cohesin"/>
    <property type="match status" value="1"/>
</dbReference>
<dbReference type="InterPro" id="IPR006311">
    <property type="entry name" value="TAT_signal"/>
</dbReference>
<dbReference type="PANTHER" id="PTHR42678:SF34">
    <property type="entry name" value="OS04G0183300 PROTEIN"/>
    <property type="match status" value="1"/>
</dbReference>
<reference evidence="4 5" key="1">
    <citation type="journal article" date="2019" name="Int. J. Syst. Evol. Microbiol.">
        <title>The Global Catalogue of Microorganisms (GCM) 10K type strain sequencing project: providing services to taxonomists for standard genome sequencing and annotation.</title>
        <authorList>
            <consortium name="The Broad Institute Genomics Platform"/>
            <consortium name="The Broad Institute Genome Sequencing Center for Infectious Disease"/>
            <person name="Wu L."/>
            <person name="Ma J."/>
        </authorList>
    </citation>
    <scope>NUCLEOTIDE SEQUENCE [LARGE SCALE GENOMIC DNA]</scope>
    <source>
        <strain evidence="4 5">JCM 14046</strain>
    </source>
</reference>
<dbReference type="InterPro" id="IPR008965">
    <property type="entry name" value="CBM2/CBM3_carb-bd_dom_sf"/>
</dbReference>
<evidence type="ECO:0000256" key="1">
    <source>
        <dbReference type="SAM" id="SignalP"/>
    </source>
</evidence>
<dbReference type="SUPFAM" id="SSF49384">
    <property type="entry name" value="Carbohydrate-binding domain"/>
    <property type="match status" value="1"/>
</dbReference>
<dbReference type="Gene3D" id="3.90.1300.10">
    <property type="entry name" value="Amidase signature (AS) domain"/>
    <property type="match status" value="1"/>
</dbReference>
<evidence type="ECO:0000259" key="3">
    <source>
        <dbReference type="Pfam" id="PF01425"/>
    </source>
</evidence>
<accession>A0ABN2NZL0</accession>
<dbReference type="Proteomes" id="UP001501612">
    <property type="component" value="Unassembled WGS sequence"/>
</dbReference>
<sequence length="959" mass="97708">MSARTPSGPTRDRRRRVAAAVAAVVGATALTTTQAAPSAAAPAAASDAAPEVTGGGYLAPYFTEGDLTDDEAVSLDDLDLVGPALGTTDTDAGWSGLAPADLDADGELELRDLADLAQRVLYDDGPFELVEATALDMQRAMNAGTVTSVELTRAYLDRIAAYDGLADEAHARALNSVLTTGGEAALAAAAESDALRARDGGPRSMVDGIPVLVKDNFDTVDMPTSAGHGSWETNQTATDASMVEGLREGGAVLLGKASMDEWALGFSSAYTTGVAAGSSEPVASPYALTRTAGGSSGGTGASIASNLGAIGFGTDTGGSIRVPASYNQLVGVRPTVGLASRDGIVPLALSQDTGGPITRSVSDAAIALDEVVGVDPADPVTAEQDGRVPDSYTRFLDDDALEGARIGYVPSMVGTNATTVRLFEAAVADLTAQGATVVPVDTTVLGPTLAEPSGSTNEFKHDLQEYVAAHLDPDVTTRTLADIIASGRLVPGREGTYRTRDAVTPEQYDAWITSHSAAIATGEQVTTGLLDDNDLDALVYPSGNPYGTQGTNLRLGPNTGMPSVTVPMGQASATEAIPGAGVNLEFLGRNYSEGDLLGLTYDYEQATGHRTTPALYPALDDAPARAAGGTAGGARSAADPEVSGVSVSVSDDALQVGDEVTVTVAADSVADLYAYDLDLGVDPEVLSLVDGSVDADEGGATYARAGESGVEVAHTRLGSSPALTGEAVLATLTFEAVGAGATEVEALSLAQVGSDLAEATGTALGSAAVTVDLADAPVATATPRVIGTVEPGRTVRTDGAAWDLADVEETYQWLLDGEPVDGATSSTYRVSAREAGARLAVRVTGTVPGSAPGTATSTGRAVRALTTRTTVSTTPTVRMGRRPVATIRVAADALTPRGAVLVRYAGRVVRQGLRLDERGVARFRLPARARTGRVPVAAVYDPATGFAASRGRTTIRVTR</sequence>
<dbReference type="Gene3D" id="2.60.40.2700">
    <property type="match status" value="1"/>
</dbReference>
<gene>
    <name evidence="4" type="ORF">GCM10009737_06390</name>
</gene>
<dbReference type="CDD" id="cd08547">
    <property type="entry name" value="Type_II_cohesin"/>
    <property type="match status" value="1"/>
</dbReference>
<feature type="chain" id="PRO_5045200373" description="Amidase domain-containing protein" evidence="1">
    <location>
        <begin position="36"/>
        <end position="959"/>
    </location>
</feature>
<protein>
    <recommendedName>
        <fullName evidence="6">Amidase domain-containing protein</fullName>
    </recommendedName>
</protein>
<dbReference type="InterPro" id="IPR018247">
    <property type="entry name" value="EF_Hand_1_Ca_BS"/>
</dbReference>
<dbReference type="RefSeq" id="WP_344003599.1">
    <property type="nucleotide sequence ID" value="NZ_BAAAMY010000001.1"/>
</dbReference>
<feature type="domain" description="Amidase" evidence="3">
    <location>
        <begin position="150"/>
        <end position="543"/>
    </location>
</feature>
<keyword evidence="1" id="KW-0732">Signal</keyword>
<dbReference type="EMBL" id="BAAAMY010000001">
    <property type="protein sequence ID" value="GAA1908154.1"/>
    <property type="molecule type" value="Genomic_DNA"/>
</dbReference>
<comment type="caution">
    <text evidence="4">The sequence shown here is derived from an EMBL/GenBank/DDBJ whole genome shotgun (WGS) entry which is preliminary data.</text>
</comment>
<dbReference type="Gene3D" id="2.60.40.680">
    <property type="match status" value="1"/>
</dbReference>
<keyword evidence="5" id="KW-1185">Reference proteome</keyword>
<dbReference type="InterPro" id="IPR002102">
    <property type="entry name" value="Cohesin_dom"/>
</dbReference>
<organism evidence="4 5">
    <name type="scientific">Nocardioides lentus</name>
    <dbReference type="NCBI Taxonomy" id="338077"/>
    <lineage>
        <taxon>Bacteria</taxon>
        <taxon>Bacillati</taxon>
        <taxon>Actinomycetota</taxon>
        <taxon>Actinomycetes</taxon>
        <taxon>Propionibacteriales</taxon>
        <taxon>Nocardioidaceae</taxon>
        <taxon>Nocardioides</taxon>
    </lineage>
</organism>